<dbReference type="RefSeq" id="WP_185041670.1">
    <property type="nucleotide sequence ID" value="NZ_BAABFG010000005.1"/>
</dbReference>
<evidence type="ECO:0000313" key="2">
    <source>
        <dbReference type="Proteomes" id="UP000546162"/>
    </source>
</evidence>
<dbReference type="Proteomes" id="UP000546162">
    <property type="component" value="Unassembled WGS sequence"/>
</dbReference>
<accession>A0A7W7M8R1</accession>
<name>A0A7W7M8R1_9ACTN</name>
<gene>
    <name evidence="1" type="ORF">BJY16_004613</name>
</gene>
<evidence type="ECO:0000313" key="1">
    <source>
        <dbReference type="EMBL" id="MBB4741154.1"/>
    </source>
</evidence>
<organism evidence="1 2">
    <name type="scientific">Actinoplanes octamycinicus</name>
    <dbReference type="NCBI Taxonomy" id="135948"/>
    <lineage>
        <taxon>Bacteria</taxon>
        <taxon>Bacillati</taxon>
        <taxon>Actinomycetota</taxon>
        <taxon>Actinomycetes</taxon>
        <taxon>Micromonosporales</taxon>
        <taxon>Micromonosporaceae</taxon>
        <taxon>Actinoplanes</taxon>
    </lineage>
</organism>
<reference evidence="1 2" key="1">
    <citation type="submission" date="2020-08" db="EMBL/GenBank/DDBJ databases">
        <title>Sequencing the genomes of 1000 actinobacteria strains.</title>
        <authorList>
            <person name="Klenk H.-P."/>
        </authorList>
    </citation>
    <scope>NUCLEOTIDE SEQUENCE [LARGE SCALE GENOMIC DNA]</scope>
    <source>
        <strain evidence="1 2">DSM 45809</strain>
    </source>
</reference>
<dbReference type="EMBL" id="JACHNB010000001">
    <property type="protein sequence ID" value="MBB4741154.1"/>
    <property type="molecule type" value="Genomic_DNA"/>
</dbReference>
<protein>
    <submittedName>
        <fullName evidence="1">Uncharacterized protein</fullName>
    </submittedName>
</protein>
<keyword evidence="2" id="KW-1185">Reference proteome</keyword>
<sequence>MAAEFEMLATSAATTIVGLMATDAWRQARSLLAGVWRRNLPDQAGRLEQDLDGADRIVAVARQGGADAVEDAVRTDWRRRITDFLAENPDARDDLREALRQMPEPPRQESNRTTFMYSRVQDFGRNYQTAGNMEIHE</sequence>
<proteinExistence type="predicted"/>
<comment type="caution">
    <text evidence="1">The sequence shown here is derived from an EMBL/GenBank/DDBJ whole genome shotgun (WGS) entry which is preliminary data.</text>
</comment>
<dbReference type="AlphaFoldDB" id="A0A7W7M8R1"/>